<dbReference type="EMBL" id="AUNC01000045">
    <property type="protein sequence ID" value="KEO52454.1"/>
    <property type="molecule type" value="Genomic_DNA"/>
</dbReference>
<protein>
    <submittedName>
        <fullName evidence="3">Proline dehydrogenase</fullName>
    </submittedName>
</protein>
<keyword evidence="1" id="KW-0560">Oxidoreductase</keyword>
<reference evidence="3 4" key="1">
    <citation type="submission" date="2013-07" db="EMBL/GenBank/DDBJ databases">
        <title>Thalassospira permensis NBRC 106175 Genome Sequencing.</title>
        <authorList>
            <person name="Lai Q."/>
            <person name="Shao Z."/>
        </authorList>
    </citation>
    <scope>NUCLEOTIDE SEQUENCE [LARGE SCALE GENOMIC DNA]</scope>
    <source>
        <strain evidence="3 4">NBRC 106175</strain>
    </source>
</reference>
<dbReference type="Pfam" id="PF01619">
    <property type="entry name" value="Pro_dh"/>
    <property type="match status" value="1"/>
</dbReference>
<evidence type="ECO:0000313" key="3">
    <source>
        <dbReference type="EMBL" id="KEO52454.1"/>
    </source>
</evidence>
<evidence type="ECO:0000313" key="4">
    <source>
        <dbReference type="Proteomes" id="UP000027463"/>
    </source>
</evidence>
<accession>A0ABR4TM24</accession>
<proteinExistence type="predicted"/>
<keyword evidence="4" id="KW-1185">Reference proteome</keyword>
<dbReference type="PANTHER" id="PTHR13914">
    <property type="entry name" value="PROLINE OXIDASE"/>
    <property type="match status" value="1"/>
</dbReference>
<dbReference type="InterPro" id="IPR015659">
    <property type="entry name" value="Proline_oxidase"/>
</dbReference>
<dbReference type="Gene3D" id="3.20.20.220">
    <property type="match status" value="1"/>
</dbReference>
<dbReference type="InterPro" id="IPR002872">
    <property type="entry name" value="Proline_DH_dom"/>
</dbReference>
<dbReference type="PANTHER" id="PTHR13914:SF0">
    <property type="entry name" value="PROLINE DEHYDROGENASE 1, MITOCHONDRIAL"/>
    <property type="match status" value="1"/>
</dbReference>
<name>A0ABR4TM24_9PROT</name>
<evidence type="ECO:0000256" key="1">
    <source>
        <dbReference type="ARBA" id="ARBA00023002"/>
    </source>
</evidence>
<comment type="caution">
    <text evidence="3">The sequence shown here is derived from an EMBL/GenBank/DDBJ whole genome shotgun (WGS) entry which is preliminary data.</text>
</comment>
<gene>
    <name evidence="3" type="ORF">SMB34_07385</name>
</gene>
<organism evidence="3 4">
    <name type="scientific">Thalassospira permensis NBRC 106175</name>
    <dbReference type="NCBI Taxonomy" id="1353532"/>
    <lineage>
        <taxon>Bacteria</taxon>
        <taxon>Pseudomonadati</taxon>
        <taxon>Pseudomonadota</taxon>
        <taxon>Alphaproteobacteria</taxon>
        <taxon>Rhodospirillales</taxon>
        <taxon>Thalassospiraceae</taxon>
        <taxon>Thalassospira</taxon>
    </lineage>
</organism>
<dbReference type="InterPro" id="IPR029041">
    <property type="entry name" value="FAD-linked_oxidoreductase-like"/>
</dbReference>
<dbReference type="SUPFAM" id="SSF51730">
    <property type="entry name" value="FAD-linked oxidoreductase"/>
    <property type="match status" value="1"/>
</dbReference>
<sequence>MVALLRLTKTELMMGFWQKTMIAVACSKPLRHAGEAVGRKTGLAAQFVSGADGAEHVKRTQELAKQGIRVSSFYLGEYVTDPAQVAETVDAITAVIPKLDRVGLDIHVSIDPSQLGYMQDPAMLDDNAHKIAGLIRDVGGEKAGRRCCRMMIDMEDFDMVDDTLALHDRLLEAGYPVAQTLQARLLRTEADMARKIAQGAMIRLVKGAMAPPDHVAFTRRRDIDENYLKLASMMLSDEARLTGFMPVFGSHHRELVEYIAKVADERGWEREAFEFEMLYGVNQPLQRDLVSLGYRLRLYAPFGADWWAYAWRRVGENPRNLGLLLRSRLNATGL</sequence>
<dbReference type="Proteomes" id="UP000027463">
    <property type="component" value="Unassembled WGS sequence"/>
</dbReference>
<evidence type="ECO:0000259" key="2">
    <source>
        <dbReference type="Pfam" id="PF01619"/>
    </source>
</evidence>
<feature type="domain" description="Proline dehydrogenase" evidence="2">
    <location>
        <begin position="57"/>
        <end position="321"/>
    </location>
</feature>